<dbReference type="Proteomes" id="UP000307790">
    <property type="component" value="Unassembled WGS sequence"/>
</dbReference>
<comment type="caution">
    <text evidence="2">The sequence shown here is derived from an EMBL/GenBank/DDBJ whole genome shotgun (WGS) entry which is preliminary data.</text>
</comment>
<dbReference type="AlphaFoldDB" id="A0A5R9IT33"/>
<protein>
    <recommendedName>
        <fullName evidence="4">Lipoprotein</fullName>
    </recommendedName>
</protein>
<dbReference type="OrthoDB" id="9841730at2"/>
<dbReference type="RefSeq" id="WP_138318520.1">
    <property type="nucleotide sequence ID" value="NZ_VCBC01000003.1"/>
</dbReference>
<evidence type="ECO:0000313" key="3">
    <source>
        <dbReference type="Proteomes" id="UP000307790"/>
    </source>
</evidence>
<feature type="chain" id="PRO_5024467452" description="Lipoprotein" evidence="1">
    <location>
        <begin position="21"/>
        <end position="134"/>
    </location>
</feature>
<evidence type="ECO:0000313" key="2">
    <source>
        <dbReference type="EMBL" id="TLU67237.1"/>
    </source>
</evidence>
<feature type="signal peptide" evidence="1">
    <location>
        <begin position="1"/>
        <end position="20"/>
    </location>
</feature>
<evidence type="ECO:0008006" key="4">
    <source>
        <dbReference type="Google" id="ProtNLM"/>
    </source>
</evidence>
<keyword evidence="1" id="KW-0732">Signal</keyword>
<dbReference type="EMBL" id="VCBC01000003">
    <property type="protein sequence ID" value="TLU67237.1"/>
    <property type="molecule type" value="Genomic_DNA"/>
</dbReference>
<organism evidence="2 3">
    <name type="scientific">Thalassotalea litorea</name>
    <dbReference type="NCBI Taxonomy" id="2020715"/>
    <lineage>
        <taxon>Bacteria</taxon>
        <taxon>Pseudomonadati</taxon>
        <taxon>Pseudomonadota</taxon>
        <taxon>Gammaproteobacteria</taxon>
        <taxon>Alteromonadales</taxon>
        <taxon>Colwelliaceae</taxon>
        <taxon>Thalassotalea</taxon>
    </lineage>
</organism>
<accession>A0A5R9IT33</accession>
<name>A0A5R9IT33_9GAMM</name>
<reference evidence="2 3" key="1">
    <citation type="submission" date="2019-05" db="EMBL/GenBank/DDBJ databases">
        <title>Genome sequences of Thalassotalea litorea 1K03283.</title>
        <authorList>
            <person name="Zhang D."/>
        </authorList>
    </citation>
    <scope>NUCLEOTIDE SEQUENCE [LARGE SCALE GENOMIC DNA]</scope>
    <source>
        <strain evidence="2 3">MCCC 1K03283</strain>
    </source>
</reference>
<sequence length="134" mass="15368">MLKYSLLLLYVFCTASVACGKEAEYSPILSLGAVKKNYTEQSKLFIPNKVNDMEIVSVYFEIEENKNFLLPIHYYENNEFPPYHKDGYVTVVYKVERKNLSNIKVHAAYKDPVGPNGEISFCIHAESFTLSELI</sequence>
<evidence type="ECO:0000256" key="1">
    <source>
        <dbReference type="SAM" id="SignalP"/>
    </source>
</evidence>
<proteinExistence type="predicted"/>
<dbReference type="PROSITE" id="PS51257">
    <property type="entry name" value="PROKAR_LIPOPROTEIN"/>
    <property type="match status" value="1"/>
</dbReference>
<keyword evidence="3" id="KW-1185">Reference proteome</keyword>
<gene>
    <name evidence="2" type="ORF">FE810_02845</name>
</gene>